<evidence type="ECO:0000256" key="1">
    <source>
        <dbReference type="ARBA" id="ARBA00008559"/>
    </source>
</evidence>
<dbReference type="RefSeq" id="WP_075065316.1">
    <property type="nucleotide sequence ID" value="NZ_LKAJ02000001.1"/>
</dbReference>
<sequence length="78" mass="8874">MQNNNPLREIVARIMEEYFCTLDGQPAKQLYDLVIKEVELGLFKTVLQYAGGNQSKAAEWLGLARGTLRKRLAEYGLE</sequence>
<evidence type="ECO:0000313" key="5">
    <source>
        <dbReference type="EMBL" id="KRG22257.1"/>
    </source>
</evidence>
<dbReference type="PRINTS" id="PR01590">
    <property type="entry name" value="HTHFIS"/>
</dbReference>
<comment type="caution">
    <text evidence="5">The sequence shown here is derived from an EMBL/GenBank/DDBJ whole genome shotgun (WGS) entry which is preliminary data.</text>
</comment>
<keyword evidence="7" id="KW-1185">Reference proteome</keyword>
<evidence type="ECO:0000259" key="4">
    <source>
        <dbReference type="Pfam" id="PF02954"/>
    </source>
</evidence>
<dbReference type="Pfam" id="PF02954">
    <property type="entry name" value="HTH_8"/>
    <property type="match status" value="1"/>
</dbReference>
<dbReference type="Gene3D" id="1.10.10.60">
    <property type="entry name" value="Homeodomain-like"/>
    <property type="match status" value="1"/>
</dbReference>
<dbReference type="GO" id="GO:0043565">
    <property type="term" value="F:sequence-specific DNA binding"/>
    <property type="evidence" value="ECO:0007669"/>
    <property type="project" value="InterPro"/>
</dbReference>
<dbReference type="InterPro" id="IPR009057">
    <property type="entry name" value="Homeodomain-like_sf"/>
</dbReference>
<protein>
    <recommendedName>
        <fullName evidence="3">Putative Fis-like DNA-binding protein</fullName>
    </recommendedName>
</protein>
<dbReference type="PRINTS" id="PR01591">
    <property type="entry name" value="DNABINDNGFIS"/>
</dbReference>
<evidence type="ECO:0000313" key="6">
    <source>
        <dbReference type="EMBL" id="MCS5712542.1"/>
    </source>
</evidence>
<dbReference type="PANTHER" id="PTHR47918:SF1">
    <property type="entry name" value="DNA-BINDING PROTEIN FIS"/>
    <property type="match status" value="1"/>
</dbReference>
<reference evidence="6" key="2">
    <citation type="journal article" date="2016" name="Genome Announc.">
        <title>Draft Genome Sequences of Two Novel Amoeba-Resistant Intranuclear Bacteria, 'Candidatus Berkiella cookevillensis' and 'Candidatus Berkiella aquae'.</title>
        <authorList>
            <person name="Mehari Y.T."/>
            <person name="Arivett B.A."/>
            <person name="Farone A.L."/>
            <person name="Gunderson J.H."/>
            <person name="Farone M.B."/>
        </authorList>
    </citation>
    <scope>NUCLEOTIDE SEQUENCE</scope>
    <source>
        <strain evidence="6">HT99</strain>
    </source>
</reference>
<reference evidence="5" key="1">
    <citation type="submission" date="2015-09" db="EMBL/GenBank/DDBJ databases">
        <title>Draft Genome Sequences of Two Novel Amoeba-resistant Intranuclear Bacteria, Candidatus Berkiella cookevillensis and Candidatus Berkiella aquae.</title>
        <authorList>
            <person name="Mehari Y.T."/>
            <person name="Arivett B.A."/>
            <person name="Farone A.L."/>
            <person name="Gunderson J.H."/>
            <person name="Farone M.B."/>
        </authorList>
    </citation>
    <scope>NUCLEOTIDE SEQUENCE [LARGE SCALE GENOMIC DNA]</scope>
    <source>
        <strain evidence="5">HT99</strain>
    </source>
</reference>
<dbReference type="InterPro" id="IPR005412">
    <property type="entry name" value="Fis_DNA-bd"/>
</dbReference>
<dbReference type="SUPFAM" id="SSF46689">
    <property type="entry name" value="Homeodomain-like"/>
    <property type="match status" value="1"/>
</dbReference>
<evidence type="ECO:0000313" key="7">
    <source>
        <dbReference type="Proteomes" id="UP000051497"/>
    </source>
</evidence>
<dbReference type="PIRSF" id="PIRSF002097">
    <property type="entry name" value="DNA-binding_Fis"/>
    <property type="match status" value="1"/>
</dbReference>
<proteinExistence type="inferred from homology"/>
<dbReference type="PANTHER" id="PTHR47918">
    <property type="entry name" value="DNA-BINDING PROTEIN FIS"/>
    <property type="match status" value="1"/>
</dbReference>
<dbReference type="EMBL" id="LKAJ02000001">
    <property type="protein sequence ID" value="MCS5712542.1"/>
    <property type="molecule type" value="Genomic_DNA"/>
</dbReference>
<dbReference type="InterPro" id="IPR050207">
    <property type="entry name" value="Trans_regulatory_Fis"/>
</dbReference>
<gene>
    <name evidence="5" type="primary">fis</name>
    <name evidence="5" type="ORF">HT99x_00676</name>
    <name evidence="6" type="ORF">HT99x_013965</name>
</gene>
<name>A0A0Q9YZT2_9GAMM</name>
<dbReference type="GO" id="GO:0006355">
    <property type="term" value="P:regulation of DNA-templated transcription"/>
    <property type="evidence" value="ECO:0007669"/>
    <property type="project" value="InterPro"/>
</dbReference>
<dbReference type="EMBL" id="LKAJ01000002">
    <property type="protein sequence ID" value="KRG22257.1"/>
    <property type="molecule type" value="Genomic_DNA"/>
</dbReference>
<dbReference type="AlphaFoldDB" id="A0A0Q9YZT2"/>
<dbReference type="InterPro" id="IPR002197">
    <property type="entry name" value="HTH_Fis"/>
</dbReference>
<reference evidence="6" key="3">
    <citation type="submission" date="2021-06" db="EMBL/GenBank/DDBJ databases">
        <title>Genomic Description and Analysis of Intracellular Bacteria, Candidatus Berkiella cookevillensis and Candidatus Berkiella aquae.</title>
        <authorList>
            <person name="Kidane D.T."/>
            <person name="Mehari Y.T."/>
            <person name="Rice F.C."/>
            <person name="Arivett B.A."/>
            <person name="Farone A.L."/>
            <person name="Berk S.G."/>
            <person name="Farone M.B."/>
        </authorList>
    </citation>
    <scope>NUCLEOTIDE SEQUENCE</scope>
    <source>
        <strain evidence="6">HT99</strain>
    </source>
</reference>
<dbReference type="OrthoDB" id="9802388at2"/>
<keyword evidence="2 5" id="KW-0238">DNA-binding</keyword>
<evidence type="ECO:0000256" key="3">
    <source>
        <dbReference type="ARBA" id="ARBA00029540"/>
    </source>
</evidence>
<evidence type="ECO:0000256" key="2">
    <source>
        <dbReference type="ARBA" id="ARBA00023125"/>
    </source>
</evidence>
<dbReference type="Proteomes" id="UP000051497">
    <property type="component" value="Unassembled WGS sequence"/>
</dbReference>
<accession>A0A0Q9YZT2</accession>
<dbReference type="STRING" id="295108.HT99x_00676"/>
<comment type="similarity">
    <text evidence="1">Belongs to the transcriptional regulatory Fis family.</text>
</comment>
<organism evidence="5">
    <name type="scientific">Candidatus Berkiella aquae</name>
    <dbReference type="NCBI Taxonomy" id="295108"/>
    <lineage>
        <taxon>Bacteria</taxon>
        <taxon>Pseudomonadati</taxon>
        <taxon>Pseudomonadota</taxon>
        <taxon>Gammaproteobacteria</taxon>
        <taxon>Candidatus Berkiellales</taxon>
        <taxon>Candidatus Berkiellaceae</taxon>
        <taxon>Candidatus Berkiella</taxon>
    </lineage>
</organism>
<feature type="domain" description="DNA binding HTH" evidence="4">
    <location>
        <begin position="36"/>
        <end position="75"/>
    </location>
</feature>